<sequence length="402" mass="43496">MPMSRVSLATITLVTVLSGCQSTQTVATPPVPKPAPPKLLGWEAVNSTLAPDDDQVKVSREGRYTLVSARPRQGQRDLLQQSIEINIPAGVEADVGTALRYVLDESGYTLFGAVTDAQRRLYSRPLPAAHHHLGPMPLSEALQLLAGEPWQLYVDRVGREVTYRLPKGMRWQSPAKVIVARHTEPGTKNASHQASAVPRQPGGDQPQREMTKHERRVVSTHPAKGEPTSSVAPTPKPGAPSPQASEATAPPPSLLASISTGSVVKTPLPRRDTSATTRPAAPPAKIEVATAIAAAGSTAKASPQKKAAIAPVTQARAIPEWTLDTGQSLREGLDEWSTRAHWRLVWSADYDYQLRAPLRFSGDFLAALQSVSETYRRAKRPLYVDTYPSQRLVVVSPMRGND</sequence>
<evidence type="ECO:0000313" key="4">
    <source>
        <dbReference type="EMBL" id="XCJ80023.1"/>
    </source>
</evidence>
<dbReference type="NCBIfam" id="TIGR03748">
    <property type="entry name" value="conj_PilL"/>
    <property type="match status" value="1"/>
</dbReference>
<feature type="domain" description="Toxin co-regulated pilus biosynthesis protein Q C-terminal" evidence="3">
    <location>
        <begin position="320"/>
        <end position="396"/>
    </location>
</feature>
<feature type="region of interest" description="Disordered" evidence="1">
    <location>
        <begin position="185"/>
        <end position="282"/>
    </location>
</feature>
<evidence type="ECO:0000259" key="3">
    <source>
        <dbReference type="Pfam" id="PF10671"/>
    </source>
</evidence>
<feature type="chain" id="PRO_5044507230" evidence="2">
    <location>
        <begin position="28"/>
        <end position="402"/>
    </location>
</feature>
<dbReference type="Gene3D" id="3.55.50.70">
    <property type="match status" value="1"/>
</dbReference>
<proteinExistence type="predicted"/>
<organism evidence="4">
    <name type="scientific">Salinicola endophyticus</name>
    <dbReference type="NCBI Taxonomy" id="1949083"/>
    <lineage>
        <taxon>Bacteria</taxon>
        <taxon>Pseudomonadati</taxon>
        <taxon>Pseudomonadota</taxon>
        <taxon>Gammaproteobacteria</taxon>
        <taxon>Oceanospirillales</taxon>
        <taxon>Halomonadaceae</taxon>
        <taxon>Salinicola</taxon>
    </lineage>
</organism>
<accession>A0AB74UBR7</accession>
<keyword evidence="2" id="KW-0732">Signal</keyword>
<gene>
    <name evidence="4" type="ORF">ABV408_02320</name>
</gene>
<protein>
    <submittedName>
        <fullName evidence="4">TcpQ domain-containing protein</fullName>
    </submittedName>
</protein>
<dbReference type="EMBL" id="CP159578">
    <property type="protein sequence ID" value="XCJ80023.1"/>
    <property type="molecule type" value="Genomic_DNA"/>
</dbReference>
<dbReference type="InterPro" id="IPR018927">
    <property type="entry name" value="Pilus_synth_Q_C"/>
</dbReference>
<evidence type="ECO:0000256" key="2">
    <source>
        <dbReference type="SAM" id="SignalP"/>
    </source>
</evidence>
<dbReference type="AlphaFoldDB" id="A0AB74UBR7"/>
<reference evidence="4" key="1">
    <citation type="submission" date="2024-06" db="EMBL/GenBank/DDBJ databases">
        <title>Complete genome of Salinicola endophyticus HNIBRBA4755.</title>
        <authorList>
            <person name="Shin S.Y."/>
            <person name="Kang H."/>
            <person name="Song J."/>
        </authorList>
    </citation>
    <scope>NUCLEOTIDE SEQUENCE</scope>
    <source>
        <strain evidence="4">HNIBRBA4755</strain>
    </source>
</reference>
<dbReference type="InterPro" id="IPR022260">
    <property type="entry name" value="Integr_conj_element_PilL"/>
</dbReference>
<dbReference type="RefSeq" id="WP_353980873.1">
    <property type="nucleotide sequence ID" value="NZ_CP159578.1"/>
</dbReference>
<evidence type="ECO:0000256" key="1">
    <source>
        <dbReference type="SAM" id="MobiDB-lite"/>
    </source>
</evidence>
<feature type="signal peptide" evidence="2">
    <location>
        <begin position="1"/>
        <end position="27"/>
    </location>
</feature>
<name>A0AB74UBR7_9GAMM</name>
<dbReference type="PROSITE" id="PS51257">
    <property type="entry name" value="PROKAR_LIPOPROTEIN"/>
    <property type="match status" value="1"/>
</dbReference>
<dbReference type="Pfam" id="PF10671">
    <property type="entry name" value="TcpQ"/>
    <property type="match status" value="1"/>
</dbReference>